<keyword evidence="3" id="KW-1185">Reference proteome</keyword>
<keyword evidence="1" id="KW-0472">Membrane</keyword>
<feature type="transmembrane region" description="Helical" evidence="1">
    <location>
        <begin position="76"/>
        <end position="100"/>
    </location>
</feature>
<evidence type="ECO:0000313" key="3">
    <source>
        <dbReference type="Proteomes" id="UP000428333"/>
    </source>
</evidence>
<feature type="non-terminal residue" evidence="2">
    <location>
        <position position="1"/>
    </location>
</feature>
<proteinExistence type="predicted"/>
<name>A0A6A4LFV8_9ERIC</name>
<accession>A0A6A4LFV8</accession>
<reference evidence="2 3" key="1">
    <citation type="journal article" date="2019" name="Genome Biol. Evol.">
        <title>The Rhododendron genome and chromosomal organization provide insight into shared whole-genome duplications across the heath family (Ericaceae).</title>
        <authorList>
            <person name="Soza V.L."/>
            <person name="Lindsley D."/>
            <person name="Waalkes A."/>
            <person name="Ramage E."/>
            <person name="Patwardhan R.P."/>
            <person name="Burton J.N."/>
            <person name="Adey A."/>
            <person name="Kumar A."/>
            <person name="Qiu R."/>
            <person name="Shendure J."/>
            <person name="Hall B."/>
        </authorList>
    </citation>
    <scope>NUCLEOTIDE SEQUENCE [LARGE SCALE GENOMIC DNA]</scope>
    <source>
        <strain evidence="2">RSF 1966-606</strain>
    </source>
</reference>
<gene>
    <name evidence="2" type="ORF">C3L33_13909</name>
</gene>
<keyword evidence="1" id="KW-0812">Transmembrane</keyword>
<dbReference type="Proteomes" id="UP000428333">
    <property type="component" value="Linkage Group LG08"/>
</dbReference>
<evidence type="ECO:0000256" key="1">
    <source>
        <dbReference type="SAM" id="Phobius"/>
    </source>
</evidence>
<dbReference type="AlphaFoldDB" id="A0A6A4LFV8"/>
<protein>
    <submittedName>
        <fullName evidence="2">Uncharacterized protein</fullName>
    </submittedName>
</protein>
<organism evidence="2 3">
    <name type="scientific">Rhododendron williamsianum</name>
    <dbReference type="NCBI Taxonomy" id="262921"/>
    <lineage>
        <taxon>Eukaryota</taxon>
        <taxon>Viridiplantae</taxon>
        <taxon>Streptophyta</taxon>
        <taxon>Embryophyta</taxon>
        <taxon>Tracheophyta</taxon>
        <taxon>Spermatophyta</taxon>
        <taxon>Magnoliopsida</taxon>
        <taxon>eudicotyledons</taxon>
        <taxon>Gunneridae</taxon>
        <taxon>Pentapetalae</taxon>
        <taxon>asterids</taxon>
        <taxon>Ericales</taxon>
        <taxon>Ericaceae</taxon>
        <taxon>Ericoideae</taxon>
        <taxon>Rhodoreae</taxon>
        <taxon>Rhododendron</taxon>
    </lineage>
</organism>
<keyword evidence="1" id="KW-1133">Transmembrane helix</keyword>
<evidence type="ECO:0000313" key="2">
    <source>
        <dbReference type="EMBL" id="KAE9454189.1"/>
    </source>
</evidence>
<sequence length="121" mass="13171">MPIGANVESEQVCLSKKEGGLGLKVLEVEEWDKVTMSRRIGPSAIKLTSFGLEVENMVEVKPIRPPDSWQDHPWAIFARACFGLYIAGVFLSLAVLLGALNHMTFNEVGSAIGGFFIASHP</sequence>
<dbReference type="EMBL" id="QEFC01002142">
    <property type="protein sequence ID" value="KAE9454189.1"/>
    <property type="molecule type" value="Genomic_DNA"/>
</dbReference>
<comment type="caution">
    <text evidence="2">The sequence shown here is derived from an EMBL/GenBank/DDBJ whole genome shotgun (WGS) entry which is preliminary data.</text>
</comment>